<name>A0ABS5UBI9_9BACT</name>
<feature type="domain" description="YhdP central" evidence="2">
    <location>
        <begin position="759"/>
        <end position="1038"/>
    </location>
</feature>
<evidence type="ECO:0000256" key="1">
    <source>
        <dbReference type="SAM" id="Phobius"/>
    </source>
</evidence>
<dbReference type="InterPro" id="IPR008023">
    <property type="entry name" value="DUF748"/>
</dbReference>
<protein>
    <submittedName>
        <fullName evidence="3">AsmA-like C-terminal domain-containing protein</fullName>
    </submittedName>
</protein>
<evidence type="ECO:0000259" key="2">
    <source>
        <dbReference type="Pfam" id="PF13116"/>
    </source>
</evidence>
<dbReference type="PANTHER" id="PTHR30441">
    <property type="entry name" value="DUF748 DOMAIN-CONTAINING PROTEIN"/>
    <property type="match status" value="1"/>
</dbReference>
<dbReference type="Proteomes" id="UP000784128">
    <property type="component" value="Unassembled WGS sequence"/>
</dbReference>
<keyword evidence="4" id="KW-1185">Reference proteome</keyword>
<dbReference type="Pfam" id="PF05359">
    <property type="entry name" value="DUF748"/>
    <property type="match status" value="1"/>
</dbReference>
<organism evidence="3 4">
    <name type="scientific">Pelotalea chapellei</name>
    <dbReference type="NCBI Taxonomy" id="44671"/>
    <lineage>
        <taxon>Bacteria</taxon>
        <taxon>Pseudomonadati</taxon>
        <taxon>Thermodesulfobacteriota</taxon>
        <taxon>Desulfuromonadia</taxon>
        <taxon>Geobacterales</taxon>
        <taxon>Geobacteraceae</taxon>
        <taxon>Pelotalea</taxon>
    </lineage>
</organism>
<keyword evidence="1" id="KW-0472">Membrane</keyword>
<dbReference type="EMBL" id="JAHDYS010000016">
    <property type="protein sequence ID" value="MBT1073049.1"/>
    <property type="molecule type" value="Genomic_DNA"/>
</dbReference>
<accession>A0ABS5UBI9</accession>
<feature type="transmembrane region" description="Helical" evidence="1">
    <location>
        <begin position="12"/>
        <end position="31"/>
    </location>
</feature>
<dbReference type="Pfam" id="PF13116">
    <property type="entry name" value="YhdP"/>
    <property type="match status" value="1"/>
</dbReference>
<comment type="caution">
    <text evidence="3">The sequence shown here is derived from an EMBL/GenBank/DDBJ whole genome shotgun (WGS) entry which is preliminary data.</text>
</comment>
<dbReference type="InterPro" id="IPR052894">
    <property type="entry name" value="AsmA-related"/>
</dbReference>
<evidence type="ECO:0000313" key="4">
    <source>
        <dbReference type="Proteomes" id="UP000784128"/>
    </source>
</evidence>
<reference evidence="3 4" key="1">
    <citation type="submission" date="2021-05" db="EMBL/GenBank/DDBJ databases">
        <title>The draft genome of Geobacter chapellei DSM 13688.</title>
        <authorList>
            <person name="Xu Z."/>
            <person name="Masuda Y."/>
            <person name="Itoh H."/>
            <person name="Senoo K."/>
        </authorList>
    </citation>
    <scope>NUCLEOTIDE SEQUENCE [LARGE SCALE GENOMIC DNA]</scope>
    <source>
        <strain evidence="3 4">DSM 13688</strain>
    </source>
</reference>
<dbReference type="PANTHER" id="PTHR30441:SF4">
    <property type="entry name" value="PROTEIN ASMA"/>
    <property type="match status" value="1"/>
</dbReference>
<dbReference type="RefSeq" id="WP_214300691.1">
    <property type="nucleotide sequence ID" value="NZ_JAHDYS010000016.1"/>
</dbReference>
<gene>
    <name evidence="3" type="ORF">KJB30_14745</name>
</gene>
<proteinExistence type="predicted"/>
<dbReference type="InterPro" id="IPR025263">
    <property type="entry name" value="YhdP_central"/>
</dbReference>
<keyword evidence="1" id="KW-0812">Transmembrane</keyword>
<sequence length="1075" mass="118202">MPAFRKNPYIKISGLFLLTIGATLISLAFFLPRLIEINAYRNDIIEILQQSLNRKVSFSRGEFSMHLGPTFTFTDLTVREPDNSADFLVAKRIIVHLSLLPLLDKKVVLRDVVLDDSSIHLQRNSQGVLNIADLLKPEPGAYRIHLKKFLLRKGTLYWKDMTIQPNGLSDTAENIFFSMDGISRGHKGDFKLSFNLPSQRGAGAQVFFAGSAKLPASAPLLETELKASCELKQVEPGRFWAYYGKYIPFDNPGGEIDLSSKFKGTIREFSAKGKLSIAGTVITWPGIFHHPVNPQLAQLDYDLKLTKDSLSMTSLKFSADGFKIKGSCQLQDLRSSDIRIIAKASSEPFKLENLRQWIPFGIIATDASEYIEEHITGGLFRLDTGLLDGRVSQIVHMEKGTNYNVLHIKGTVEKGVVSYGKTVPAFSNIKAGLEMLGKDFIISQATGTFGGSPFTMEGRITDYPLDTPCQYPFKMEMIPRSAEVSWLSHFVRAQKLDFGGNSLLSLKGNGYISAYQLSGDWELKQAAYAFPGAVRKPAGMQNHLTFTSVLGRNESRLTSLTYTLPPCILSATAQFKYGDKPYLGFEIQTNQFLMGDSLPLFTQWQSHHPRGKIQAHVAGSGNPEDFASMDYKGAITLNSFALHPGEGLRPVSNINGMINFKGSSLETSNINVNYGSSLVTVQGKIRQFKNPSAEISLSSPEFFLRDIMAAPPKQDASIRRLQAALTVRDNAYIIRSLSGSFNRSTFVVNGEYTGGTDPQADLSIVSSNLDIDDLLLLSAASAQGKGVRKPLPDMKLKLLADAGKYGALDFSHLKATIAGEGGVIYLQGLEAGMYGGTIAAKGRIAPIETQGSRYDLNLNLARIQAERLFQALNISREVTGTLFLQGDITARGATLSDVKKSSLGNFRLRLEEGSLRKFSVLSKLFSILNFSQLLKFQLPDMIAGGMPYNEIKGSFSVRDGITSTKDLFIKGDALNISMIGSADIVKEELDFTIGVQPLQTVDKIVNRIPVVGWLLTGKDKAFLTAYFEAKGKWSDPVVKAIPVKSVSKGVLNIFKRVFELPVRVFTDTGEVFLGK</sequence>
<evidence type="ECO:0000313" key="3">
    <source>
        <dbReference type="EMBL" id="MBT1073049.1"/>
    </source>
</evidence>
<keyword evidence="1" id="KW-1133">Transmembrane helix</keyword>